<evidence type="ECO:0000256" key="2">
    <source>
        <dbReference type="ARBA" id="ARBA00022702"/>
    </source>
</evidence>
<feature type="signal peptide" evidence="5">
    <location>
        <begin position="1"/>
        <end position="22"/>
    </location>
</feature>
<evidence type="ECO:0000256" key="4">
    <source>
        <dbReference type="ARBA" id="ARBA00023157"/>
    </source>
</evidence>
<dbReference type="STRING" id="29655.A0A0K9P6N6"/>
<gene>
    <name evidence="6" type="ORF">ZOSMA_354G00020</name>
</gene>
<evidence type="ECO:0000313" key="6">
    <source>
        <dbReference type="EMBL" id="KMZ64668.1"/>
    </source>
</evidence>
<comment type="similarity">
    <text evidence="1">Belongs to the plant rapid alkalinization factor (RALF) family.</text>
</comment>
<dbReference type="Pfam" id="PF05498">
    <property type="entry name" value="RALF"/>
    <property type="match status" value="1"/>
</dbReference>
<accession>A0A0K9P6N6</accession>
<keyword evidence="2" id="KW-0372">Hormone</keyword>
<sequence>MTTNRQPFVLLIAVLLTSAVKSHVVVDSIGDDWDPAQYESAITGPKTCNTFDSLIGDCIDDEEDMESESSRRVLRGRKHKRYISYGALKKNKTPCNRRGQSYYTCAKSGRANPYHRSCTVITRCARAIR</sequence>
<dbReference type="Proteomes" id="UP000036987">
    <property type="component" value="Unassembled WGS sequence"/>
</dbReference>
<dbReference type="GO" id="GO:0005179">
    <property type="term" value="F:hormone activity"/>
    <property type="evidence" value="ECO:0007669"/>
    <property type="project" value="UniProtKB-KW"/>
</dbReference>
<dbReference type="AlphaFoldDB" id="A0A0K9P6N6"/>
<reference evidence="7" key="1">
    <citation type="journal article" date="2016" name="Nature">
        <title>The genome of the seagrass Zostera marina reveals angiosperm adaptation to the sea.</title>
        <authorList>
            <person name="Olsen J.L."/>
            <person name="Rouze P."/>
            <person name="Verhelst B."/>
            <person name="Lin Y.-C."/>
            <person name="Bayer T."/>
            <person name="Collen J."/>
            <person name="Dattolo E."/>
            <person name="De Paoli E."/>
            <person name="Dittami S."/>
            <person name="Maumus F."/>
            <person name="Michel G."/>
            <person name="Kersting A."/>
            <person name="Lauritano C."/>
            <person name="Lohaus R."/>
            <person name="Toepel M."/>
            <person name="Tonon T."/>
            <person name="Vanneste K."/>
            <person name="Amirebrahimi M."/>
            <person name="Brakel J."/>
            <person name="Bostroem C."/>
            <person name="Chovatia M."/>
            <person name="Grimwood J."/>
            <person name="Jenkins J.W."/>
            <person name="Jueterbock A."/>
            <person name="Mraz A."/>
            <person name="Stam W.T."/>
            <person name="Tice H."/>
            <person name="Bornberg-Bauer E."/>
            <person name="Green P.J."/>
            <person name="Pearson G.A."/>
            <person name="Procaccini G."/>
            <person name="Duarte C.M."/>
            <person name="Schmutz J."/>
            <person name="Reusch T.B.H."/>
            <person name="Van de Peer Y."/>
        </authorList>
    </citation>
    <scope>NUCLEOTIDE SEQUENCE [LARGE SCALE GENOMIC DNA]</scope>
    <source>
        <strain evidence="7">cv. Finnish</strain>
    </source>
</reference>
<evidence type="ECO:0000256" key="1">
    <source>
        <dbReference type="ARBA" id="ARBA00009178"/>
    </source>
</evidence>
<keyword evidence="7" id="KW-1185">Reference proteome</keyword>
<dbReference type="PANTHER" id="PTHR33136">
    <property type="entry name" value="RAPID ALKALINIZATION FACTOR-LIKE"/>
    <property type="match status" value="1"/>
</dbReference>
<comment type="caution">
    <text evidence="6">The sequence shown here is derived from an EMBL/GenBank/DDBJ whole genome shotgun (WGS) entry which is preliminary data.</text>
</comment>
<dbReference type="OrthoDB" id="1863600at2759"/>
<feature type="chain" id="PRO_5005527312" evidence="5">
    <location>
        <begin position="23"/>
        <end position="129"/>
    </location>
</feature>
<protein>
    <submittedName>
        <fullName evidence="6">Rapid alkalinization factor 2</fullName>
    </submittedName>
</protein>
<keyword evidence="4" id="KW-1015">Disulfide bond</keyword>
<evidence type="ECO:0000313" key="7">
    <source>
        <dbReference type="Proteomes" id="UP000036987"/>
    </source>
</evidence>
<proteinExistence type="inferred from homology"/>
<evidence type="ECO:0000256" key="3">
    <source>
        <dbReference type="ARBA" id="ARBA00022729"/>
    </source>
</evidence>
<organism evidence="6 7">
    <name type="scientific">Zostera marina</name>
    <name type="common">Eelgrass</name>
    <dbReference type="NCBI Taxonomy" id="29655"/>
    <lineage>
        <taxon>Eukaryota</taxon>
        <taxon>Viridiplantae</taxon>
        <taxon>Streptophyta</taxon>
        <taxon>Embryophyta</taxon>
        <taxon>Tracheophyta</taxon>
        <taxon>Spermatophyta</taxon>
        <taxon>Magnoliopsida</taxon>
        <taxon>Liliopsida</taxon>
        <taxon>Zosteraceae</taxon>
        <taxon>Zostera</taxon>
    </lineage>
</organism>
<dbReference type="OMA" id="SITKCAR"/>
<dbReference type="EMBL" id="LFYR01001111">
    <property type="protein sequence ID" value="KMZ64668.1"/>
    <property type="molecule type" value="Genomic_DNA"/>
</dbReference>
<dbReference type="GO" id="GO:0019722">
    <property type="term" value="P:calcium-mediated signaling"/>
    <property type="evidence" value="ECO:0000318"/>
    <property type="project" value="GO_Central"/>
</dbReference>
<name>A0A0K9P6N6_ZOSMR</name>
<keyword evidence="3 5" id="KW-0732">Signal</keyword>
<dbReference type="PANTHER" id="PTHR33136:SF89">
    <property type="entry name" value="PROTEIN RALF-LIKE 19"/>
    <property type="match status" value="1"/>
</dbReference>
<evidence type="ECO:0000256" key="5">
    <source>
        <dbReference type="SAM" id="SignalP"/>
    </source>
</evidence>
<dbReference type="InterPro" id="IPR008801">
    <property type="entry name" value="RALF"/>
</dbReference>